<dbReference type="Pfam" id="PF04892">
    <property type="entry name" value="VanZ"/>
    <property type="match status" value="1"/>
</dbReference>
<keyword evidence="1" id="KW-0472">Membrane</keyword>
<evidence type="ECO:0000256" key="1">
    <source>
        <dbReference type="SAM" id="Phobius"/>
    </source>
</evidence>
<keyword evidence="1" id="KW-0812">Transmembrane</keyword>
<dbReference type="PANTHER" id="PTHR36834:SF1">
    <property type="entry name" value="INTEGRAL MEMBRANE PROTEIN"/>
    <property type="match status" value="1"/>
</dbReference>
<feature type="transmembrane region" description="Helical" evidence="1">
    <location>
        <begin position="65"/>
        <end position="86"/>
    </location>
</feature>
<dbReference type="Proteomes" id="UP000460412">
    <property type="component" value="Unassembled WGS sequence"/>
</dbReference>
<accession>A0A7X3MJJ8</accession>
<sequence>MSFKRNKRIRFLGKILFVLYIAFIIYFLIFSDWYGRTGEMEEYHYNLVLFKEIKRFWNYRDQVGMFAMFTNLFGNVIIFMPFGFFMPMASRYRSFFSTVFYSFGLSLCVETFQLITKVGSFDVDDLLLNTIGGLAGYVMFVVCAAVRRRYVNRKKDCYRRR</sequence>
<keyword evidence="4" id="KW-1185">Reference proteome</keyword>
<comment type="caution">
    <text evidence="3">The sequence shown here is derived from an EMBL/GenBank/DDBJ whole genome shotgun (WGS) entry which is preliminary data.</text>
</comment>
<keyword evidence="1" id="KW-1133">Transmembrane helix</keyword>
<dbReference type="InterPro" id="IPR053150">
    <property type="entry name" value="Teicoplanin_resist-assoc"/>
</dbReference>
<dbReference type="AlphaFoldDB" id="A0A7X3MJJ8"/>
<feature type="domain" description="VanZ-like" evidence="2">
    <location>
        <begin position="17"/>
        <end position="142"/>
    </location>
</feature>
<gene>
    <name evidence="3" type="ORF">GN277_19265</name>
</gene>
<feature type="transmembrane region" description="Helical" evidence="1">
    <location>
        <begin position="98"/>
        <end position="115"/>
    </location>
</feature>
<organism evidence="3 4">
    <name type="scientific">Sporofaciens musculi</name>
    <dbReference type="NCBI Taxonomy" id="2681861"/>
    <lineage>
        <taxon>Bacteria</taxon>
        <taxon>Bacillati</taxon>
        <taxon>Bacillota</taxon>
        <taxon>Clostridia</taxon>
        <taxon>Lachnospirales</taxon>
        <taxon>Lachnospiraceae</taxon>
        <taxon>Sporofaciens</taxon>
    </lineage>
</organism>
<protein>
    <submittedName>
        <fullName evidence="3">VanZ family protein</fullName>
    </submittedName>
</protein>
<dbReference type="EMBL" id="WUQX01000001">
    <property type="protein sequence ID" value="MXP77435.1"/>
    <property type="molecule type" value="Genomic_DNA"/>
</dbReference>
<evidence type="ECO:0000313" key="3">
    <source>
        <dbReference type="EMBL" id="MXP77435.1"/>
    </source>
</evidence>
<feature type="transmembrane region" description="Helical" evidence="1">
    <location>
        <begin position="12"/>
        <end position="30"/>
    </location>
</feature>
<reference evidence="3 4" key="1">
    <citation type="submission" date="2019-12" db="EMBL/GenBank/DDBJ databases">
        <title>Sporaefaciens musculi gen. nov., sp. nov., a novel bacterium isolated from the caecum of an obese mouse.</title>
        <authorList>
            <person name="Rasmussen T.S."/>
            <person name="Streidl T."/>
            <person name="Hitch T.C.A."/>
            <person name="Wortmann E."/>
            <person name="Deptula P."/>
            <person name="Hansen M."/>
            <person name="Nielsen D.S."/>
            <person name="Clavel T."/>
            <person name="Vogensen F.K."/>
        </authorList>
    </citation>
    <scope>NUCLEOTIDE SEQUENCE [LARGE SCALE GENOMIC DNA]</scope>
    <source>
        <strain evidence="3 4">WCA-9-b2</strain>
    </source>
</reference>
<feature type="transmembrane region" description="Helical" evidence="1">
    <location>
        <begin position="127"/>
        <end position="146"/>
    </location>
</feature>
<dbReference type="PANTHER" id="PTHR36834">
    <property type="entry name" value="MEMBRANE PROTEIN-RELATED"/>
    <property type="match status" value="1"/>
</dbReference>
<evidence type="ECO:0000259" key="2">
    <source>
        <dbReference type="Pfam" id="PF04892"/>
    </source>
</evidence>
<proteinExistence type="predicted"/>
<dbReference type="RefSeq" id="WP_159752768.1">
    <property type="nucleotide sequence ID" value="NZ_CASSPE010000007.1"/>
</dbReference>
<dbReference type="InterPro" id="IPR006976">
    <property type="entry name" value="VanZ-like"/>
</dbReference>
<name>A0A7X3MJJ8_9FIRM</name>
<evidence type="ECO:0000313" key="4">
    <source>
        <dbReference type="Proteomes" id="UP000460412"/>
    </source>
</evidence>